<keyword evidence="4" id="KW-1185">Reference proteome</keyword>
<accession>A0A9D4AY16</accession>
<comment type="caution">
    <text evidence="3">The sequence shown here is derived from an EMBL/GenBank/DDBJ whole genome shotgun (WGS) entry which is preliminary data.</text>
</comment>
<sequence length="173" mass="18610">MAWNILSWLLVTASSMFYLPGNEEMGFWAGAKEIKSPTCLTKSRHGDLNHLSQHDVSERQKLGGEGEPDPPHADPPPHTHFPSGVLVKSLRLGIISWAWGVPRCLTAPTWALRSSLIPAGIGQTKATACADLHQLMVANVTVTPAECKLSQPAPGMNQAIHLNGVLTEPEGPL</sequence>
<gene>
    <name evidence="3" type="ORF">KIL84_002278</name>
</gene>
<keyword evidence="2" id="KW-0732">Signal</keyword>
<organism evidence="3 4">
    <name type="scientific">Mauremys mutica</name>
    <name type="common">yellowpond turtle</name>
    <dbReference type="NCBI Taxonomy" id="74926"/>
    <lineage>
        <taxon>Eukaryota</taxon>
        <taxon>Metazoa</taxon>
        <taxon>Chordata</taxon>
        <taxon>Craniata</taxon>
        <taxon>Vertebrata</taxon>
        <taxon>Euteleostomi</taxon>
        <taxon>Archelosauria</taxon>
        <taxon>Testudinata</taxon>
        <taxon>Testudines</taxon>
        <taxon>Cryptodira</taxon>
        <taxon>Durocryptodira</taxon>
        <taxon>Testudinoidea</taxon>
        <taxon>Geoemydidae</taxon>
        <taxon>Geoemydinae</taxon>
        <taxon>Mauremys</taxon>
    </lineage>
</organism>
<feature type="compositionally biased region" description="Basic and acidic residues" evidence="1">
    <location>
        <begin position="50"/>
        <end position="77"/>
    </location>
</feature>
<evidence type="ECO:0000313" key="4">
    <source>
        <dbReference type="Proteomes" id="UP000827986"/>
    </source>
</evidence>
<dbReference type="AlphaFoldDB" id="A0A9D4AY16"/>
<evidence type="ECO:0000256" key="1">
    <source>
        <dbReference type="SAM" id="MobiDB-lite"/>
    </source>
</evidence>
<feature type="signal peptide" evidence="2">
    <location>
        <begin position="1"/>
        <end position="15"/>
    </location>
</feature>
<feature type="region of interest" description="Disordered" evidence="1">
    <location>
        <begin position="50"/>
        <end position="80"/>
    </location>
</feature>
<name>A0A9D4AY16_9SAUR</name>
<proteinExistence type="predicted"/>
<protein>
    <submittedName>
        <fullName evidence="3">Uncharacterized protein</fullName>
    </submittedName>
</protein>
<dbReference type="EMBL" id="JAHDVG010000480">
    <property type="protein sequence ID" value="KAH1174134.1"/>
    <property type="molecule type" value="Genomic_DNA"/>
</dbReference>
<evidence type="ECO:0000313" key="3">
    <source>
        <dbReference type="EMBL" id="KAH1174134.1"/>
    </source>
</evidence>
<evidence type="ECO:0000256" key="2">
    <source>
        <dbReference type="SAM" id="SignalP"/>
    </source>
</evidence>
<feature type="chain" id="PRO_5038636679" evidence="2">
    <location>
        <begin position="16"/>
        <end position="173"/>
    </location>
</feature>
<reference evidence="3" key="1">
    <citation type="submission" date="2021-09" db="EMBL/GenBank/DDBJ databases">
        <title>The genome of Mauremys mutica provides insights into the evolution of semi-aquatic lifestyle.</title>
        <authorList>
            <person name="Gong S."/>
            <person name="Gao Y."/>
        </authorList>
    </citation>
    <scope>NUCLEOTIDE SEQUENCE</scope>
    <source>
        <strain evidence="3">MM-2020</strain>
        <tissue evidence="3">Muscle</tissue>
    </source>
</reference>
<dbReference type="Proteomes" id="UP000827986">
    <property type="component" value="Unassembled WGS sequence"/>
</dbReference>